<keyword evidence="3" id="KW-1185">Reference proteome</keyword>
<evidence type="ECO:0000313" key="3">
    <source>
        <dbReference type="Proteomes" id="UP001201163"/>
    </source>
</evidence>
<sequence>MIHSESMKHGTSPASPSASTRTAFPPPDHDRPDLVSPPARRPHLQRQKIASSQTAMFRAAAPPLVFAVLITGLLVELRARLAPPPPIPAALPGGGSDATVTILGNTIAQRVLIWAEVRWPGLWGLPVVCAAAVCALRAAIWAAAAVVDSLEEWWVARGAAAGVRVGRWEDGGSVSGGDLLGGMFT</sequence>
<accession>A0AAD4LG37</accession>
<feature type="compositionally biased region" description="Low complexity" evidence="1">
    <location>
        <begin position="11"/>
        <end position="23"/>
    </location>
</feature>
<evidence type="ECO:0000256" key="1">
    <source>
        <dbReference type="SAM" id="MobiDB-lite"/>
    </source>
</evidence>
<evidence type="ECO:0000313" key="2">
    <source>
        <dbReference type="EMBL" id="KAH8990982.1"/>
    </source>
</evidence>
<dbReference type="AlphaFoldDB" id="A0AAD4LG37"/>
<comment type="caution">
    <text evidence="2">The sequence shown here is derived from an EMBL/GenBank/DDBJ whole genome shotgun (WGS) entry which is preliminary data.</text>
</comment>
<dbReference type="EMBL" id="JAKELL010000028">
    <property type="protein sequence ID" value="KAH8990982.1"/>
    <property type="molecule type" value="Genomic_DNA"/>
</dbReference>
<proteinExistence type="predicted"/>
<feature type="region of interest" description="Disordered" evidence="1">
    <location>
        <begin position="1"/>
        <end position="47"/>
    </location>
</feature>
<protein>
    <submittedName>
        <fullName evidence="2">Uncharacterized protein</fullName>
    </submittedName>
</protein>
<dbReference type="Proteomes" id="UP001201163">
    <property type="component" value="Unassembled WGS sequence"/>
</dbReference>
<reference evidence="2" key="1">
    <citation type="submission" date="2022-01" db="EMBL/GenBank/DDBJ databases">
        <title>Comparative genomics reveals a dynamic genome evolution in the ectomycorrhizal milk-cap (Lactarius) mushrooms.</title>
        <authorList>
            <consortium name="DOE Joint Genome Institute"/>
            <person name="Lebreton A."/>
            <person name="Tang N."/>
            <person name="Kuo A."/>
            <person name="LaButti K."/>
            <person name="Drula E."/>
            <person name="Barry K."/>
            <person name="Clum A."/>
            <person name="Lipzen A."/>
            <person name="Mousain D."/>
            <person name="Ng V."/>
            <person name="Wang R."/>
            <person name="Wang X."/>
            <person name="Dai Y."/>
            <person name="Henrissat B."/>
            <person name="Grigoriev I.V."/>
            <person name="Guerin-Laguette A."/>
            <person name="Yu F."/>
            <person name="Martin F.M."/>
        </authorList>
    </citation>
    <scope>NUCLEOTIDE SEQUENCE</scope>
    <source>
        <strain evidence="2">QP</strain>
    </source>
</reference>
<name>A0AAD4LG37_9AGAM</name>
<gene>
    <name evidence="2" type="ORF">EDB92DRAFT_1946150</name>
</gene>
<organism evidence="2 3">
    <name type="scientific">Lactarius akahatsu</name>
    <dbReference type="NCBI Taxonomy" id="416441"/>
    <lineage>
        <taxon>Eukaryota</taxon>
        <taxon>Fungi</taxon>
        <taxon>Dikarya</taxon>
        <taxon>Basidiomycota</taxon>
        <taxon>Agaricomycotina</taxon>
        <taxon>Agaricomycetes</taxon>
        <taxon>Russulales</taxon>
        <taxon>Russulaceae</taxon>
        <taxon>Lactarius</taxon>
    </lineage>
</organism>